<dbReference type="PROSITE" id="PS51465">
    <property type="entry name" value="KAZAL_2"/>
    <property type="match status" value="1"/>
</dbReference>
<protein>
    <recommendedName>
        <fullName evidence="3">Kazal-like domain-containing protein</fullName>
    </recommendedName>
</protein>
<evidence type="ECO:0000259" key="3">
    <source>
        <dbReference type="PROSITE" id="PS51465"/>
    </source>
</evidence>
<dbReference type="Pfam" id="PF07648">
    <property type="entry name" value="Kazal_2"/>
    <property type="match status" value="1"/>
</dbReference>
<evidence type="ECO:0000256" key="2">
    <source>
        <dbReference type="SAM" id="SignalP"/>
    </source>
</evidence>
<evidence type="ECO:0000313" key="4">
    <source>
        <dbReference type="EMBL" id="KAL0880910.1"/>
    </source>
</evidence>
<dbReference type="InterPro" id="IPR002350">
    <property type="entry name" value="Kazal_dom"/>
</dbReference>
<dbReference type="EMBL" id="JBEUOH010000012">
    <property type="protein sequence ID" value="KAL0880910.1"/>
    <property type="molecule type" value="Genomic_DNA"/>
</dbReference>
<feature type="signal peptide" evidence="2">
    <location>
        <begin position="1"/>
        <end position="27"/>
    </location>
</feature>
<evidence type="ECO:0000256" key="1">
    <source>
        <dbReference type="SAM" id="MobiDB-lite"/>
    </source>
</evidence>
<dbReference type="Gene3D" id="3.30.60.30">
    <property type="match status" value="1"/>
</dbReference>
<keyword evidence="2" id="KW-0732">Signal</keyword>
<dbReference type="InterPro" id="IPR039932">
    <property type="entry name" value="Spink4-like"/>
</dbReference>
<feature type="chain" id="PRO_5046073610" description="Kazal-like domain-containing protein" evidence="2">
    <location>
        <begin position="28"/>
        <end position="332"/>
    </location>
</feature>
<gene>
    <name evidence="4" type="ORF">ABMA27_002081</name>
</gene>
<feature type="region of interest" description="Disordered" evidence="1">
    <location>
        <begin position="165"/>
        <end position="201"/>
    </location>
</feature>
<dbReference type="CDD" id="cd00104">
    <property type="entry name" value="KAZAL_FS"/>
    <property type="match status" value="1"/>
</dbReference>
<dbReference type="PANTHER" id="PTHR21179">
    <property type="entry name" value="SERINE-TYPE ENDOPEPTIDASE INHIBITOR"/>
    <property type="match status" value="1"/>
</dbReference>
<evidence type="ECO:0000313" key="5">
    <source>
        <dbReference type="Proteomes" id="UP001549920"/>
    </source>
</evidence>
<dbReference type="PANTHER" id="PTHR21179:SF1">
    <property type="entry name" value="KAZ1-TYPE SERINE PROTEASE INHIBITOR-LIKE PROTEIN TYPE EPSILON-RELATED"/>
    <property type="match status" value="1"/>
</dbReference>
<reference evidence="4 5" key="1">
    <citation type="submission" date="2024-06" db="EMBL/GenBank/DDBJ databases">
        <title>A chromosome-level genome assembly of beet webworm, Loxostege sticticalis.</title>
        <authorList>
            <person name="Zhang Y."/>
        </authorList>
    </citation>
    <scope>NUCLEOTIDE SEQUENCE [LARGE SCALE GENOMIC DNA]</scope>
    <source>
        <strain evidence="4">AQ026</strain>
        <tissue evidence="4">Whole body</tissue>
    </source>
</reference>
<accession>A0ABR3HWH7</accession>
<feature type="compositionally biased region" description="Polar residues" evidence="1">
    <location>
        <begin position="181"/>
        <end position="201"/>
    </location>
</feature>
<comment type="caution">
    <text evidence="4">The sequence shown here is derived from an EMBL/GenBank/DDBJ whole genome shotgun (WGS) entry which is preliminary data.</text>
</comment>
<name>A0ABR3HWH7_LOXSC</name>
<dbReference type="Proteomes" id="UP001549920">
    <property type="component" value="Unassembled WGS sequence"/>
</dbReference>
<keyword evidence="5" id="KW-1185">Reference proteome</keyword>
<sequence>MVCNGKTIYLLLFSAAFTITTIQSTSSENTKTGKSFVSGPTFPGPISSRFLDLGGVISQLFPGFNQGAPGGSPGLNFPPNSQFYPDVLAQGFNPGQPTGFGNKWLNLNQGIIQGSNHIGGSQSQQPIQSHPSPLNFNSQTGPHKGQLYQQAQDLAQILNIQNNNGPEPRFRGSGLEDNARSQRSASINSVTPETPFTFGSNQYGALDNRFEGTLDDFFTTESPSNDNNDHKIIFPSHDDEVTMRTSTNNAIWGKQVTIPTTTVSNDRIVFLDDSETPFQKQCVQNCPTTSEYNPVCGSDSVTYFNPGRLVCARNCGINVRERRRGSCGSRSG</sequence>
<proteinExistence type="predicted"/>
<organism evidence="4 5">
    <name type="scientific">Loxostege sticticalis</name>
    <name type="common">Beet webworm moth</name>
    <dbReference type="NCBI Taxonomy" id="481309"/>
    <lineage>
        <taxon>Eukaryota</taxon>
        <taxon>Metazoa</taxon>
        <taxon>Ecdysozoa</taxon>
        <taxon>Arthropoda</taxon>
        <taxon>Hexapoda</taxon>
        <taxon>Insecta</taxon>
        <taxon>Pterygota</taxon>
        <taxon>Neoptera</taxon>
        <taxon>Endopterygota</taxon>
        <taxon>Lepidoptera</taxon>
        <taxon>Glossata</taxon>
        <taxon>Ditrysia</taxon>
        <taxon>Pyraloidea</taxon>
        <taxon>Crambidae</taxon>
        <taxon>Pyraustinae</taxon>
        <taxon>Loxostege</taxon>
    </lineage>
</organism>
<feature type="domain" description="Kazal-like" evidence="3">
    <location>
        <begin position="276"/>
        <end position="329"/>
    </location>
</feature>
<dbReference type="SUPFAM" id="SSF100895">
    <property type="entry name" value="Kazal-type serine protease inhibitors"/>
    <property type="match status" value="1"/>
</dbReference>
<dbReference type="InterPro" id="IPR036058">
    <property type="entry name" value="Kazal_dom_sf"/>
</dbReference>